<keyword evidence="2" id="KW-1133">Transmembrane helix</keyword>
<dbReference type="RefSeq" id="WP_147416926.1">
    <property type="nucleotide sequence ID" value="NZ_CP063196.1"/>
</dbReference>
<keyword evidence="4" id="KW-1185">Reference proteome</keyword>
<accession>A0AA97M4N0</accession>
<feature type="transmembrane region" description="Helical" evidence="2">
    <location>
        <begin position="117"/>
        <end position="138"/>
    </location>
</feature>
<evidence type="ECO:0000256" key="1">
    <source>
        <dbReference type="SAM" id="MobiDB-lite"/>
    </source>
</evidence>
<name>A0AA97M4N0_9ACTN</name>
<keyword evidence="2" id="KW-0472">Membrane</keyword>
<evidence type="ECO:0000313" key="4">
    <source>
        <dbReference type="Proteomes" id="UP000265719"/>
    </source>
</evidence>
<dbReference type="KEGG" id="thao:NI17_004475"/>
<evidence type="ECO:0000256" key="2">
    <source>
        <dbReference type="SAM" id="Phobius"/>
    </source>
</evidence>
<gene>
    <name evidence="3" type="ORF">NI17_004475</name>
</gene>
<proteinExistence type="predicted"/>
<sequence>MAETLRDAETVLAEPVMLRLRGGGAPAVAAALKRLGLVVYDPGSGRWTLTRRGREVRERLAASADAHQKRPHHRSGSGRVTVHPELVPEQVERLENALTGKEPRDVREDAKPGPGPVVKGCGIGLLAAVGVVLAVLVLSSEASGAVLLGALAVWGAVIGLTGYPQYRRWRIQRQDAQEETADSLEDRFVTAAMLDESGRELLARAQQAVDTVLDSSPHRQGLLLDEARNRVVLKDVEWSLAQSLLHQSEARRRIDATPTPGERSRAAAERARAALERDTAQVEERVRLLESYAAKVRAAEAEEQDRRAAAALEAIAVDVAQAGAAHPHHAETLASLVEAQEAALRVAALTDPEL</sequence>
<evidence type="ECO:0000313" key="3">
    <source>
        <dbReference type="EMBL" id="UOE20489.1"/>
    </source>
</evidence>
<dbReference type="AlphaFoldDB" id="A0AA97M4N0"/>
<keyword evidence="2" id="KW-0812">Transmembrane</keyword>
<dbReference type="Proteomes" id="UP000265719">
    <property type="component" value="Chromosome"/>
</dbReference>
<protein>
    <submittedName>
        <fullName evidence="3">Uncharacterized protein</fullName>
    </submittedName>
</protein>
<feature type="region of interest" description="Disordered" evidence="1">
    <location>
        <begin position="60"/>
        <end position="86"/>
    </location>
</feature>
<reference evidence="3" key="1">
    <citation type="submission" date="2020-10" db="EMBL/GenBank/DDBJ databases">
        <title>De novo genome project of the cellulose decomposer Thermobifida halotolerans type strain.</title>
        <authorList>
            <person name="Nagy I."/>
            <person name="Horvath B."/>
            <person name="Kukolya J."/>
            <person name="Nagy I."/>
            <person name="Orsini M."/>
        </authorList>
    </citation>
    <scope>NUCLEOTIDE SEQUENCE</scope>
    <source>
        <strain evidence="3">DSM 44931</strain>
    </source>
</reference>
<organism evidence="3 4">
    <name type="scientific">Thermobifida halotolerans</name>
    <dbReference type="NCBI Taxonomy" id="483545"/>
    <lineage>
        <taxon>Bacteria</taxon>
        <taxon>Bacillati</taxon>
        <taxon>Actinomycetota</taxon>
        <taxon>Actinomycetes</taxon>
        <taxon>Streptosporangiales</taxon>
        <taxon>Nocardiopsidaceae</taxon>
        <taxon>Thermobifida</taxon>
    </lineage>
</organism>
<feature type="transmembrane region" description="Helical" evidence="2">
    <location>
        <begin position="144"/>
        <end position="163"/>
    </location>
</feature>
<dbReference type="EMBL" id="CP063196">
    <property type="protein sequence ID" value="UOE20489.1"/>
    <property type="molecule type" value="Genomic_DNA"/>
</dbReference>